<evidence type="ECO:0000313" key="3">
    <source>
        <dbReference type="Proteomes" id="UP000235388"/>
    </source>
</evidence>
<gene>
    <name evidence="2" type="ORF">PCANC_15701</name>
</gene>
<dbReference type="STRING" id="200324.A0A2N5SNE6"/>
<proteinExistence type="predicted"/>
<feature type="compositionally biased region" description="Acidic residues" evidence="1">
    <location>
        <begin position="434"/>
        <end position="474"/>
    </location>
</feature>
<protein>
    <submittedName>
        <fullName evidence="2">Uncharacterized protein</fullName>
    </submittedName>
</protein>
<feature type="compositionally biased region" description="Acidic residues" evidence="1">
    <location>
        <begin position="414"/>
        <end position="424"/>
    </location>
</feature>
<reference evidence="2 3" key="1">
    <citation type="submission" date="2017-11" db="EMBL/GenBank/DDBJ databases">
        <title>De novo assembly and phasing of dikaryotic genomes from two isolates of Puccinia coronata f. sp. avenae, the causal agent of oat crown rust.</title>
        <authorList>
            <person name="Miller M.E."/>
            <person name="Zhang Y."/>
            <person name="Omidvar V."/>
            <person name="Sperschneider J."/>
            <person name="Schwessinger B."/>
            <person name="Raley C."/>
            <person name="Palmer J.M."/>
            <person name="Garnica D."/>
            <person name="Upadhyaya N."/>
            <person name="Rathjen J."/>
            <person name="Taylor J.M."/>
            <person name="Park R.F."/>
            <person name="Dodds P.N."/>
            <person name="Hirsch C.D."/>
            <person name="Kianian S.F."/>
            <person name="Figueroa M."/>
        </authorList>
    </citation>
    <scope>NUCLEOTIDE SEQUENCE [LARGE SCALE GENOMIC DNA]</scope>
    <source>
        <strain evidence="2">12NC29</strain>
    </source>
</reference>
<feature type="region of interest" description="Disordered" evidence="1">
    <location>
        <begin position="405"/>
        <end position="474"/>
    </location>
</feature>
<accession>A0A2N5SNE6</accession>
<dbReference type="EMBL" id="PGCJ01000913">
    <property type="protein sequence ID" value="PLW14743.1"/>
    <property type="molecule type" value="Genomic_DNA"/>
</dbReference>
<dbReference type="PANTHER" id="PTHR33069">
    <property type="entry name" value="CHROMOSOME 7, WHOLE GENOME SHOTGUN SEQUENCE-RELATED"/>
    <property type="match status" value="1"/>
</dbReference>
<evidence type="ECO:0000313" key="2">
    <source>
        <dbReference type="EMBL" id="PLW14743.1"/>
    </source>
</evidence>
<comment type="caution">
    <text evidence="2">The sequence shown here is derived from an EMBL/GenBank/DDBJ whole genome shotgun (WGS) entry which is preliminary data.</text>
</comment>
<dbReference type="AlphaFoldDB" id="A0A2N5SNE6"/>
<dbReference type="PANTHER" id="PTHR33069:SF3">
    <property type="entry name" value="DYNEIN HEAVY CHAIN TAIL DOMAIN-CONTAINING PROTEIN"/>
    <property type="match status" value="1"/>
</dbReference>
<evidence type="ECO:0000256" key="1">
    <source>
        <dbReference type="SAM" id="MobiDB-lite"/>
    </source>
</evidence>
<keyword evidence="3" id="KW-1185">Reference proteome</keyword>
<sequence length="474" mass="55048">MDQHDPIKPVAATVATFRSINQDGKSEEEYQAIFKQVIRQLHDRVTTYEERIMDAPICRGPKSSVEGKEVEERLGLTILPALKEKIKDWPAIINPSNVKNNPRSWFERALDQLVGIDQLVEDIESCVLTIWADWEPELRDPSLRNRFIEFRGEQITLQTNHLLNGAFRGLLKACDAFFVGSKVSTLSCNDSDPIYEMWGVIGRLSTLTIEKTDTLIQWLLKSMLSAAKEKWRELVDDIDDCLRSLDRYLQFYYGPRQDDKSESKEPRRDNVTMCIPIIKICRIFFNKLVRVTNSQPSIFAQPSMEMKCNQLKQLLIATYETQEYIECYVAQTRNLFCRRRDLVNQIINLQGGLLDCYHTLDRYWDSLLARNDPEVDQKLIADNKLWLESWTSAFFRSFGNAIEATGSQFPSPDSDTESDIDDDGFMFFSRPFDYDDDEDVDDDDDDDEDDEDEDDDDDDDDEENREEEDDADNE</sequence>
<organism evidence="2 3">
    <name type="scientific">Puccinia coronata f. sp. avenae</name>
    <dbReference type="NCBI Taxonomy" id="200324"/>
    <lineage>
        <taxon>Eukaryota</taxon>
        <taxon>Fungi</taxon>
        <taxon>Dikarya</taxon>
        <taxon>Basidiomycota</taxon>
        <taxon>Pucciniomycotina</taxon>
        <taxon>Pucciniomycetes</taxon>
        <taxon>Pucciniales</taxon>
        <taxon>Pucciniaceae</taxon>
        <taxon>Puccinia</taxon>
    </lineage>
</organism>
<dbReference type="Proteomes" id="UP000235388">
    <property type="component" value="Unassembled WGS sequence"/>
</dbReference>
<name>A0A2N5SNE6_9BASI</name>